<protein>
    <submittedName>
        <fullName evidence="8">PTS fructose transporter subunit IIB</fullName>
    </submittedName>
</protein>
<dbReference type="InterPro" id="IPR050864">
    <property type="entry name" value="Bacterial_PTS_Sugar_Transport"/>
</dbReference>
<dbReference type="PANTHER" id="PTHR30505">
    <property type="entry name" value="FRUCTOSE-LIKE PERMEASE"/>
    <property type="match status" value="1"/>
</dbReference>
<dbReference type="PANTHER" id="PTHR30505:SF0">
    <property type="entry name" value="FRUCTOSE-LIKE PTS SYSTEM EIIBC COMPONENT-RELATED"/>
    <property type="match status" value="1"/>
</dbReference>
<reference evidence="9" key="2">
    <citation type="submission" date="2015-06" db="EMBL/GenBank/DDBJ databases">
        <title>Genome Sequence of Bacillus endophyticus and Analysis of its Companion Mechanism in the Ketogulonigenium vulgare-Bacillus strain Consortium.</title>
        <authorList>
            <person name="Jia N."/>
            <person name="Du J."/>
            <person name="Ding M.-Z."/>
            <person name="Gao F."/>
            <person name="Yuan Y.-J."/>
        </authorList>
    </citation>
    <scope>NUCLEOTIDE SEQUENCE [LARGE SCALE GENOMIC DNA]</scope>
    <source>
        <strain evidence="9">Hbe603</strain>
    </source>
</reference>
<reference evidence="8 9" key="1">
    <citation type="journal article" date="2015" name="PLoS ONE">
        <title>Genome Sequence of Bacillus endophyticus and Analysis of Its Companion Mechanism in the Ketogulonigenium vulgare-Bacillus Strain Consortium.</title>
        <authorList>
            <person name="Jia N."/>
            <person name="Du J."/>
            <person name="Ding M.Z."/>
            <person name="Gao F."/>
            <person name="Yuan Y.J."/>
        </authorList>
    </citation>
    <scope>NUCLEOTIDE SEQUENCE [LARGE SCALE GENOMIC DNA]</scope>
    <source>
        <strain evidence="8 9">Hbe603</strain>
    </source>
</reference>
<dbReference type="GO" id="GO:0005886">
    <property type="term" value="C:plasma membrane"/>
    <property type="evidence" value="ECO:0007669"/>
    <property type="project" value="TreeGrafter"/>
</dbReference>
<gene>
    <name evidence="8" type="ORF">BEH_10875</name>
</gene>
<keyword evidence="1" id="KW-0813">Transport</keyword>
<keyword evidence="9" id="KW-1185">Reference proteome</keyword>
<evidence type="ECO:0000256" key="2">
    <source>
        <dbReference type="ARBA" id="ARBA00022553"/>
    </source>
</evidence>
<dbReference type="GO" id="GO:0022877">
    <property type="term" value="F:protein-N(PI)-phosphohistidine-fructose phosphotransferase system transporter activity"/>
    <property type="evidence" value="ECO:0007669"/>
    <property type="project" value="InterPro"/>
</dbReference>
<keyword evidence="5" id="KW-0598">Phosphotransferase system</keyword>
<dbReference type="NCBIfam" id="TIGR00829">
    <property type="entry name" value="FRU"/>
    <property type="match status" value="1"/>
</dbReference>
<dbReference type="SUPFAM" id="SSF52794">
    <property type="entry name" value="PTS system IIB component-like"/>
    <property type="match status" value="1"/>
</dbReference>
<evidence type="ECO:0000313" key="8">
    <source>
        <dbReference type="EMBL" id="AKO92547.1"/>
    </source>
</evidence>
<sequence length="104" mass="11171">MKIVAVTSCPTGVAHTYLAAEALEKAFKEGGHTISVETQGSVGIEGEITQTDIEGADFVILTKDVSIKGEERFSGKQIVRVTAGNAIRKADLIVKKLEQKLQEQ</sequence>
<dbReference type="NCBIfam" id="NF007783">
    <property type="entry name" value="PRK10474.1"/>
    <property type="match status" value="1"/>
</dbReference>
<dbReference type="Proteomes" id="UP000036202">
    <property type="component" value="Chromosome"/>
</dbReference>
<dbReference type="GO" id="GO:0090563">
    <property type="term" value="F:protein-phosphocysteine-sugar phosphotransferase activity"/>
    <property type="evidence" value="ECO:0007669"/>
    <property type="project" value="TreeGrafter"/>
</dbReference>
<organism evidence="8 9">
    <name type="scientific">Priestia filamentosa</name>
    <dbReference type="NCBI Taxonomy" id="1402861"/>
    <lineage>
        <taxon>Bacteria</taxon>
        <taxon>Bacillati</taxon>
        <taxon>Bacillota</taxon>
        <taxon>Bacilli</taxon>
        <taxon>Bacillales</taxon>
        <taxon>Bacillaceae</taxon>
        <taxon>Priestia</taxon>
    </lineage>
</organism>
<keyword evidence="2" id="KW-0597">Phosphoprotein</keyword>
<proteinExistence type="predicted"/>
<evidence type="ECO:0000256" key="4">
    <source>
        <dbReference type="ARBA" id="ARBA00022679"/>
    </source>
</evidence>
<dbReference type="AlphaFoldDB" id="A0A0H4KEJ3"/>
<keyword evidence="3" id="KW-0762">Sugar transport</keyword>
<dbReference type="OrthoDB" id="9782569at2"/>
<dbReference type="GO" id="GO:0016301">
    <property type="term" value="F:kinase activity"/>
    <property type="evidence" value="ECO:0007669"/>
    <property type="project" value="UniProtKB-KW"/>
</dbReference>
<evidence type="ECO:0000256" key="3">
    <source>
        <dbReference type="ARBA" id="ARBA00022597"/>
    </source>
</evidence>
<name>A0A0H4KEJ3_9BACI</name>
<evidence type="ECO:0000313" key="9">
    <source>
        <dbReference type="Proteomes" id="UP000036202"/>
    </source>
</evidence>
<dbReference type="InterPro" id="IPR003353">
    <property type="entry name" value="PTS_IIB_fruc"/>
</dbReference>
<evidence type="ECO:0000256" key="5">
    <source>
        <dbReference type="ARBA" id="ARBA00022683"/>
    </source>
</evidence>
<keyword evidence="4" id="KW-0808">Transferase</keyword>
<evidence type="ECO:0000259" key="7">
    <source>
        <dbReference type="PROSITE" id="PS51099"/>
    </source>
</evidence>
<dbReference type="PROSITE" id="PS51099">
    <property type="entry name" value="PTS_EIIB_TYPE_2"/>
    <property type="match status" value="1"/>
</dbReference>
<dbReference type="CDD" id="cd05569">
    <property type="entry name" value="PTS_IIB_fructose"/>
    <property type="match status" value="1"/>
</dbReference>
<dbReference type="RefSeq" id="WP_040057753.1">
    <property type="nucleotide sequence ID" value="NZ_CP011974.1"/>
</dbReference>
<dbReference type="InterPro" id="IPR013011">
    <property type="entry name" value="PTS_EIIB_2"/>
</dbReference>
<accession>A0A0H4KEJ3</accession>
<dbReference type="FunFam" id="3.40.50.2300:FF:000014">
    <property type="entry name" value="PTS system fructose-like transporter subunit IIB"/>
    <property type="match status" value="1"/>
</dbReference>
<evidence type="ECO:0000256" key="1">
    <source>
        <dbReference type="ARBA" id="ARBA00022448"/>
    </source>
</evidence>
<dbReference type="KEGG" id="beo:BEH_10875"/>
<dbReference type="EMBL" id="CP011974">
    <property type="protein sequence ID" value="AKO92547.1"/>
    <property type="molecule type" value="Genomic_DNA"/>
</dbReference>
<feature type="domain" description="PTS EIIB type-2" evidence="7">
    <location>
        <begin position="1"/>
        <end position="99"/>
    </location>
</feature>
<dbReference type="Pfam" id="PF02302">
    <property type="entry name" value="PTS_IIB"/>
    <property type="match status" value="1"/>
</dbReference>
<dbReference type="InterPro" id="IPR036095">
    <property type="entry name" value="PTS_EIIB-like_sf"/>
</dbReference>
<dbReference type="GO" id="GO:0009401">
    <property type="term" value="P:phosphoenolpyruvate-dependent sugar phosphotransferase system"/>
    <property type="evidence" value="ECO:0007669"/>
    <property type="project" value="UniProtKB-KW"/>
</dbReference>
<evidence type="ECO:0000256" key="6">
    <source>
        <dbReference type="ARBA" id="ARBA00022777"/>
    </source>
</evidence>
<dbReference type="PATRIC" id="fig|135735.6.peg.2269"/>
<dbReference type="InterPro" id="IPR003501">
    <property type="entry name" value="PTS_EIIB_2/3"/>
</dbReference>
<dbReference type="Gene3D" id="3.40.50.2300">
    <property type="match status" value="1"/>
</dbReference>
<keyword evidence="6" id="KW-0418">Kinase</keyword>